<dbReference type="InterPro" id="IPR048739">
    <property type="entry name" value="CEP104_N"/>
</dbReference>
<dbReference type="GO" id="GO:0005929">
    <property type="term" value="C:cilium"/>
    <property type="evidence" value="ECO:0007669"/>
    <property type="project" value="TreeGrafter"/>
</dbReference>
<dbReference type="Proteomes" id="UP000274131">
    <property type="component" value="Unassembled WGS sequence"/>
</dbReference>
<evidence type="ECO:0000259" key="2">
    <source>
        <dbReference type="Pfam" id="PF21038"/>
    </source>
</evidence>
<protein>
    <submittedName>
        <fullName evidence="5">Mitotic spindle checkpoint protein MAD2</fullName>
    </submittedName>
</protein>
<keyword evidence="4" id="KW-1185">Reference proteome</keyword>
<dbReference type="Pfam" id="PF21038">
    <property type="entry name" value="CEP104_N"/>
    <property type="match status" value="1"/>
</dbReference>
<feature type="domain" description="Centrosomal protein CEP104 N-terminal" evidence="2">
    <location>
        <begin position="33"/>
        <end position="146"/>
    </location>
</feature>
<feature type="compositionally biased region" description="Polar residues" evidence="1">
    <location>
        <begin position="161"/>
        <end position="174"/>
    </location>
</feature>
<reference evidence="5" key="1">
    <citation type="submission" date="2017-02" db="UniProtKB">
        <authorList>
            <consortium name="WormBaseParasite"/>
        </authorList>
    </citation>
    <scope>IDENTIFICATION</scope>
</reference>
<dbReference type="WBParaSite" id="EVEC_0000333001-mRNA-1">
    <property type="protein sequence ID" value="EVEC_0000333001-mRNA-1"/>
    <property type="gene ID" value="EVEC_0000333001"/>
</dbReference>
<feature type="region of interest" description="Disordered" evidence="1">
    <location>
        <begin position="160"/>
        <end position="179"/>
    </location>
</feature>
<dbReference type="PANTHER" id="PTHR13371:SF0">
    <property type="entry name" value="CENTROSOMAL PROTEIN OF 104 KDA"/>
    <property type="match status" value="1"/>
</dbReference>
<name>A0A0N4V098_ENTVE</name>
<evidence type="ECO:0000313" key="3">
    <source>
        <dbReference type="EMBL" id="VDD87895.1"/>
    </source>
</evidence>
<dbReference type="PANTHER" id="PTHR13371">
    <property type="entry name" value="GLYCINE-, GLUTAMATE-, THIENYLCYCLOHEXYLPIPERIDINE-BINDING PROTEIN"/>
    <property type="match status" value="1"/>
</dbReference>
<accession>A0A0N4V098</accession>
<dbReference type="EMBL" id="UXUI01007494">
    <property type="protein sequence ID" value="VDD87895.1"/>
    <property type="molecule type" value="Genomic_DNA"/>
</dbReference>
<proteinExistence type="predicted"/>
<reference evidence="3 4" key="2">
    <citation type="submission" date="2018-10" db="EMBL/GenBank/DDBJ databases">
        <authorList>
            <consortium name="Pathogen Informatics"/>
        </authorList>
    </citation>
    <scope>NUCLEOTIDE SEQUENCE [LARGE SCALE GENOMIC DNA]</scope>
</reference>
<gene>
    <name evidence="3" type="ORF">EVEC_LOCUS3038</name>
</gene>
<evidence type="ECO:0000313" key="5">
    <source>
        <dbReference type="WBParaSite" id="EVEC_0000333001-mRNA-1"/>
    </source>
</evidence>
<evidence type="ECO:0000313" key="4">
    <source>
        <dbReference type="Proteomes" id="UP000274131"/>
    </source>
</evidence>
<dbReference type="AlphaFoldDB" id="A0A0N4V098"/>
<sequence length="394" mass="44294">MNESKRLDFCLIDVSSCDTELQVDNELLRSSEWISARHCQYPQTIVMQLAMKSKLEKIQILCHSVYIPTLIDLYAMENDDNPNGEFTHLGTVRFKEAHNTKEKTELKTIFTDVVTNCLKFKVHENYVDDERNPFNKVGLKLVAMYGSYIYANDAETEVSQDDLSSVSRSTSPRLTSAKEKPLNVKLRRRSLVRQSSAIGELDDKMAMLEEQRHAALQRGNIAEANKAEQLIGKITIIKKGIERMDDGKITAIENDDLETAAKLKAQIKNVYSKWKAETDLSLSTEKNDDDFAKSYSPKQDFQLFSHSPKTVGSPAGRRKLSSSSKNNKFLEKENTYVAAALMGKRLVYSPVRKARNADQGGIGEEELLNAINPSDRAFASKAITLYGVETVSSC</sequence>
<feature type="region of interest" description="Disordered" evidence="1">
    <location>
        <begin position="303"/>
        <end position="324"/>
    </location>
</feature>
<evidence type="ECO:0000256" key="1">
    <source>
        <dbReference type="SAM" id="MobiDB-lite"/>
    </source>
</evidence>
<dbReference type="InterPro" id="IPR052607">
    <property type="entry name" value="CEP104-like"/>
</dbReference>
<dbReference type="STRING" id="51028.A0A0N4V098"/>
<dbReference type="OrthoDB" id="66599at2759"/>
<organism evidence="5">
    <name type="scientific">Enterobius vermicularis</name>
    <name type="common">Human pinworm</name>
    <dbReference type="NCBI Taxonomy" id="51028"/>
    <lineage>
        <taxon>Eukaryota</taxon>
        <taxon>Metazoa</taxon>
        <taxon>Ecdysozoa</taxon>
        <taxon>Nematoda</taxon>
        <taxon>Chromadorea</taxon>
        <taxon>Rhabditida</taxon>
        <taxon>Spirurina</taxon>
        <taxon>Oxyuridomorpha</taxon>
        <taxon>Oxyuroidea</taxon>
        <taxon>Oxyuridae</taxon>
        <taxon>Enterobius</taxon>
    </lineage>
</organism>